<dbReference type="EMBL" id="LAZR01000821">
    <property type="protein sequence ID" value="KKN57049.1"/>
    <property type="molecule type" value="Genomic_DNA"/>
</dbReference>
<evidence type="ECO:0000313" key="1">
    <source>
        <dbReference type="EMBL" id="KKN57049.1"/>
    </source>
</evidence>
<organism evidence="1">
    <name type="scientific">marine sediment metagenome</name>
    <dbReference type="NCBI Taxonomy" id="412755"/>
    <lineage>
        <taxon>unclassified sequences</taxon>
        <taxon>metagenomes</taxon>
        <taxon>ecological metagenomes</taxon>
    </lineage>
</organism>
<accession>A0A0F9RQT2</accession>
<name>A0A0F9RQT2_9ZZZZ</name>
<sequence length="75" mass="8996">MAQTILKEELEQNDIVIIIPEDVEIKEIIKEKIEQKPKKKFFKKYSKYHKNQIDINKLKNKLDANTYRGGFFLAR</sequence>
<protein>
    <submittedName>
        <fullName evidence="1">Uncharacterized protein</fullName>
    </submittedName>
</protein>
<reference evidence="1" key="1">
    <citation type="journal article" date="2015" name="Nature">
        <title>Complex archaea that bridge the gap between prokaryotes and eukaryotes.</title>
        <authorList>
            <person name="Spang A."/>
            <person name="Saw J.H."/>
            <person name="Jorgensen S.L."/>
            <person name="Zaremba-Niedzwiedzka K."/>
            <person name="Martijn J."/>
            <person name="Lind A.E."/>
            <person name="van Eijk R."/>
            <person name="Schleper C."/>
            <person name="Guy L."/>
            <person name="Ettema T.J."/>
        </authorList>
    </citation>
    <scope>NUCLEOTIDE SEQUENCE</scope>
</reference>
<dbReference type="AlphaFoldDB" id="A0A0F9RQT2"/>
<proteinExistence type="predicted"/>
<gene>
    <name evidence="1" type="ORF">LCGC14_0566070</name>
</gene>
<comment type="caution">
    <text evidence="1">The sequence shown here is derived from an EMBL/GenBank/DDBJ whole genome shotgun (WGS) entry which is preliminary data.</text>
</comment>